<proteinExistence type="predicted"/>
<evidence type="ECO:0000256" key="1">
    <source>
        <dbReference type="SAM" id="SignalP"/>
    </source>
</evidence>
<protein>
    <submittedName>
        <fullName evidence="2">Uncharacterized protein</fullName>
    </submittedName>
</protein>
<feature type="signal peptide" evidence="1">
    <location>
        <begin position="1"/>
        <end position="19"/>
    </location>
</feature>
<evidence type="ECO:0000313" key="2">
    <source>
        <dbReference type="EMBL" id="KAF9077247.1"/>
    </source>
</evidence>
<sequence length="84" mass="9477">MSWTALLLTLNSLAQSGRQYRCSPGNFHQCQCRDVILQMKLAGSFFLTYQNYVGEEVYDTNLNQGVYRLKNLDCGFHAGCLSSS</sequence>
<gene>
    <name evidence="2" type="ORF">BDP27DRAFT_1312076</name>
</gene>
<keyword evidence="1" id="KW-0732">Signal</keyword>
<evidence type="ECO:0000313" key="3">
    <source>
        <dbReference type="Proteomes" id="UP000772434"/>
    </source>
</evidence>
<dbReference type="EMBL" id="JADNRY010000004">
    <property type="protein sequence ID" value="KAF9077247.1"/>
    <property type="molecule type" value="Genomic_DNA"/>
</dbReference>
<dbReference type="AlphaFoldDB" id="A0A9P5QAB2"/>
<organism evidence="2 3">
    <name type="scientific">Rhodocollybia butyracea</name>
    <dbReference type="NCBI Taxonomy" id="206335"/>
    <lineage>
        <taxon>Eukaryota</taxon>
        <taxon>Fungi</taxon>
        <taxon>Dikarya</taxon>
        <taxon>Basidiomycota</taxon>
        <taxon>Agaricomycotina</taxon>
        <taxon>Agaricomycetes</taxon>
        <taxon>Agaricomycetidae</taxon>
        <taxon>Agaricales</taxon>
        <taxon>Marasmiineae</taxon>
        <taxon>Omphalotaceae</taxon>
        <taxon>Rhodocollybia</taxon>
    </lineage>
</organism>
<reference evidence="2" key="1">
    <citation type="submission" date="2020-11" db="EMBL/GenBank/DDBJ databases">
        <authorList>
            <consortium name="DOE Joint Genome Institute"/>
            <person name="Ahrendt S."/>
            <person name="Riley R."/>
            <person name="Andreopoulos W."/>
            <person name="Labutti K."/>
            <person name="Pangilinan J."/>
            <person name="Ruiz-Duenas F.J."/>
            <person name="Barrasa J.M."/>
            <person name="Sanchez-Garcia M."/>
            <person name="Camarero S."/>
            <person name="Miyauchi S."/>
            <person name="Serrano A."/>
            <person name="Linde D."/>
            <person name="Babiker R."/>
            <person name="Drula E."/>
            <person name="Ayuso-Fernandez I."/>
            <person name="Pacheco R."/>
            <person name="Padilla G."/>
            <person name="Ferreira P."/>
            <person name="Barriuso J."/>
            <person name="Kellner H."/>
            <person name="Castanera R."/>
            <person name="Alfaro M."/>
            <person name="Ramirez L."/>
            <person name="Pisabarro A.G."/>
            <person name="Kuo A."/>
            <person name="Tritt A."/>
            <person name="Lipzen A."/>
            <person name="He G."/>
            <person name="Yan M."/>
            <person name="Ng V."/>
            <person name="Cullen D."/>
            <person name="Martin F."/>
            <person name="Rosso M.-N."/>
            <person name="Henrissat B."/>
            <person name="Hibbett D."/>
            <person name="Martinez A.T."/>
            <person name="Grigoriev I.V."/>
        </authorList>
    </citation>
    <scope>NUCLEOTIDE SEQUENCE</scope>
    <source>
        <strain evidence="2">AH 40177</strain>
    </source>
</reference>
<accession>A0A9P5QAB2</accession>
<feature type="chain" id="PRO_5040480506" evidence="1">
    <location>
        <begin position="20"/>
        <end position="84"/>
    </location>
</feature>
<dbReference type="Proteomes" id="UP000772434">
    <property type="component" value="Unassembled WGS sequence"/>
</dbReference>
<name>A0A9P5QAB2_9AGAR</name>
<keyword evidence="3" id="KW-1185">Reference proteome</keyword>
<comment type="caution">
    <text evidence="2">The sequence shown here is derived from an EMBL/GenBank/DDBJ whole genome shotgun (WGS) entry which is preliminary data.</text>
</comment>